<dbReference type="EMBL" id="FTNK01000015">
    <property type="protein sequence ID" value="SIR47963.1"/>
    <property type="molecule type" value="Genomic_DNA"/>
</dbReference>
<name>A0ABY1K9Y4_9BACL</name>
<comment type="caution">
    <text evidence="2">The sequence shown here is derived from an EMBL/GenBank/DDBJ whole genome shotgun (WGS) entry which is preliminary data.</text>
</comment>
<sequence length="85" mass="9708">MTISHREKLIRKGKTSFIIRRGIIDWGLTTAVLYTLFASVLDNGFNAQAFIREVAISFVIFPISGVLFGLIMWSLLNRPEHTLRK</sequence>
<feature type="transmembrane region" description="Helical" evidence="1">
    <location>
        <begin position="54"/>
        <end position="76"/>
    </location>
</feature>
<proteinExistence type="predicted"/>
<keyword evidence="3" id="KW-1185">Reference proteome</keyword>
<keyword evidence="1" id="KW-0812">Transmembrane</keyword>
<protein>
    <recommendedName>
        <fullName evidence="4">RDD family protein</fullName>
    </recommendedName>
</protein>
<keyword evidence="1" id="KW-1133">Transmembrane helix</keyword>
<evidence type="ECO:0008006" key="4">
    <source>
        <dbReference type="Google" id="ProtNLM"/>
    </source>
</evidence>
<dbReference type="RefSeq" id="WP_068583637.1">
    <property type="nucleotide sequence ID" value="NZ_FTNK01000015.1"/>
</dbReference>
<organism evidence="2 3">
    <name type="scientific">Paenibacillus macquariensis</name>
    <dbReference type="NCBI Taxonomy" id="948756"/>
    <lineage>
        <taxon>Bacteria</taxon>
        <taxon>Bacillati</taxon>
        <taxon>Bacillota</taxon>
        <taxon>Bacilli</taxon>
        <taxon>Bacillales</taxon>
        <taxon>Paenibacillaceae</taxon>
        <taxon>Paenibacillus</taxon>
    </lineage>
</organism>
<gene>
    <name evidence="2" type="ORF">SAMN05421578_11580</name>
</gene>
<evidence type="ECO:0000256" key="1">
    <source>
        <dbReference type="SAM" id="Phobius"/>
    </source>
</evidence>
<dbReference type="Proteomes" id="UP000186666">
    <property type="component" value="Unassembled WGS sequence"/>
</dbReference>
<accession>A0ABY1K9Y4</accession>
<feature type="transmembrane region" description="Helical" evidence="1">
    <location>
        <begin position="21"/>
        <end position="42"/>
    </location>
</feature>
<keyword evidence="1" id="KW-0472">Membrane</keyword>
<evidence type="ECO:0000313" key="3">
    <source>
        <dbReference type="Proteomes" id="UP000186666"/>
    </source>
</evidence>
<reference evidence="2 3" key="1">
    <citation type="submission" date="2017-01" db="EMBL/GenBank/DDBJ databases">
        <authorList>
            <person name="Varghese N."/>
            <person name="Submissions S."/>
        </authorList>
    </citation>
    <scope>NUCLEOTIDE SEQUENCE [LARGE SCALE GENOMIC DNA]</scope>
    <source>
        <strain evidence="2 3">ATCC 23464</strain>
    </source>
</reference>
<evidence type="ECO:0000313" key="2">
    <source>
        <dbReference type="EMBL" id="SIR47963.1"/>
    </source>
</evidence>